<name>F4XI32_9CYAN</name>
<accession>F4XI32</accession>
<dbReference type="HOGENOM" id="CLU_3397441_0_0_3"/>
<dbReference type="EMBL" id="GL890815">
    <property type="protein sequence ID" value="EGJ35738.1"/>
    <property type="molecule type" value="Genomic_DNA"/>
</dbReference>
<keyword evidence="2" id="KW-1185">Reference proteome</keyword>
<evidence type="ECO:0000313" key="2">
    <source>
        <dbReference type="Proteomes" id="UP000003959"/>
    </source>
</evidence>
<protein>
    <submittedName>
        <fullName evidence="1">Uncharacterized protein</fullName>
    </submittedName>
</protein>
<proteinExistence type="predicted"/>
<evidence type="ECO:0000313" key="1">
    <source>
        <dbReference type="EMBL" id="EGJ35738.1"/>
    </source>
</evidence>
<gene>
    <name evidence="1" type="ORF">LYNGBM3L_00170</name>
</gene>
<organism evidence="1 2">
    <name type="scientific">Moorena producens 3L</name>
    <dbReference type="NCBI Taxonomy" id="489825"/>
    <lineage>
        <taxon>Bacteria</taxon>
        <taxon>Bacillati</taxon>
        <taxon>Cyanobacteriota</taxon>
        <taxon>Cyanophyceae</taxon>
        <taxon>Coleofasciculales</taxon>
        <taxon>Coleofasciculaceae</taxon>
        <taxon>Moorena</taxon>
    </lineage>
</organism>
<dbReference type="Proteomes" id="UP000003959">
    <property type="component" value="Unassembled WGS sequence"/>
</dbReference>
<reference evidence="2" key="1">
    <citation type="journal article" date="2011" name="Proc. Natl. Acad. Sci. U.S.A.">
        <title>Genomic insights into the physiology and ecology of the marine filamentous cyanobacterium Lyngbya majuscula.</title>
        <authorList>
            <person name="Jones A.C."/>
            <person name="Monroe E.A."/>
            <person name="Podell S."/>
            <person name="Hess W.R."/>
            <person name="Klages S."/>
            <person name="Esquenazi E."/>
            <person name="Niessen S."/>
            <person name="Hoover H."/>
            <person name="Rothmann M."/>
            <person name="Lasken R.S."/>
            <person name="Yates J.R.III."/>
            <person name="Reinhardt R."/>
            <person name="Kube M."/>
            <person name="Burkart M.D."/>
            <person name="Allen E.E."/>
            <person name="Dorrestein P.C."/>
            <person name="Gerwick W.H."/>
            <person name="Gerwick L."/>
        </authorList>
    </citation>
    <scope>NUCLEOTIDE SEQUENCE [LARGE SCALE GENOMIC DNA]</scope>
    <source>
        <strain evidence="2">3L</strain>
    </source>
</reference>
<dbReference type="AlphaFoldDB" id="F4XI32"/>
<sequence length="31" mass="3595">MVEGKLKANRLRAQSSKVTAQSIFRFFQKKP</sequence>